<comment type="similarity">
    <text evidence="1 5">Belongs to the carbamate kinase family.</text>
</comment>
<sequence length="301" mass="31894">MLVVAALGGNALLRRGEPLTAEAQRANVKIAADSLAEIVRAGHRLVITHGNGPQVGLLALQGAAYKPEEAYPLDVLGAETEGMIGYIIEQELENALEHDRPVATLLTQVLVDKDDPAFKKPTKFVGPVYEKQEAETKAEAAGWQIAQDGDKWRRVVPSPSPLEIPDMRVLKLLLEQDVVVICAGGGGIPILRRDDGSMIGVEAVIDKDAASALLASQLKADALLLLTDVDAIYRDFGKDTAAPIPELTLEEARDLDLPAGSMGPKMAAAGNFAESGGISGIGRLEDALAILERRAGTCVVR</sequence>
<evidence type="ECO:0000256" key="4">
    <source>
        <dbReference type="NCBIfam" id="TIGR00746"/>
    </source>
</evidence>
<proteinExistence type="inferred from homology"/>
<accession>A0A2V3ZTR7</accession>
<dbReference type="EMBL" id="QFWX01000001">
    <property type="protein sequence ID" value="PXX93636.1"/>
    <property type="molecule type" value="Genomic_DNA"/>
</dbReference>
<dbReference type="NCBIfam" id="TIGR00746">
    <property type="entry name" value="arcC"/>
    <property type="match status" value="1"/>
</dbReference>
<gene>
    <name evidence="7" type="primary">arcC</name>
    <name evidence="7" type="ORF">DIT71_02220</name>
</gene>
<comment type="caution">
    <text evidence="7">The sequence shown here is derived from an EMBL/GenBank/DDBJ whole genome shotgun (WGS) entry which is preliminary data.</text>
</comment>
<dbReference type="PANTHER" id="PTHR30409">
    <property type="entry name" value="CARBAMATE KINASE"/>
    <property type="match status" value="1"/>
</dbReference>
<dbReference type="SUPFAM" id="SSF53633">
    <property type="entry name" value="Carbamate kinase-like"/>
    <property type="match status" value="1"/>
</dbReference>
<dbReference type="PIRSF" id="PIRSF000723">
    <property type="entry name" value="Carbamate_kin"/>
    <property type="match status" value="1"/>
</dbReference>
<keyword evidence="3 5" id="KW-0418">Kinase</keyword>
<reference evidence="7 8" key="2">
    <citation type="submission" date="2018-06" db="EMBL/GenBank/DDBJ databases">
        <title>Marinobactersediminissp. nov, a moderately halophilic bacterium isolated from marine solar saltern.</title>
        <authorList>
            <person name="Zhang Y."/>
        </authorList>
    </citation>
    <scope>NUCLEOTIDE SEQUENCE [LARGE SCALE GENOMIC DNA]</scope>
    <source>
        <strain evidence="7 8">F01</strain>
    </source>
</reference>
<dbReference type="GO" id="GO:0008804">
    <property type="term" value="F:carbamate kinase activity"/>
    <property type="evidence" value="ECO:0007669"/>
    <property type="project" value="UniProtKB-UniRule"/>
</dbReference>
<name>A0A2V3ZTR7_9GAMM</name>
<dbReference type="Gene3D" id="3.40.1160.10">
    <property type="entry name" value="Acetylglutamate kinase-like"/>
    <property type="match status" value="1"/>
</dbReference>
<evidence type="ECO:0000256" key="5">
    <source>
        <dbReference type="PIRNR" id="PIRNR000723"/>
    </source>
</evidence>
<dbReference type="GO" id="GO:0005829">
    <property type="term" value="C:cytosol"/>
    <property type="evidence" value="ECO:0007669"/>
    <property type="project" value="TreeGrafter"/>
</dbReference>
<dbReference type="AlphaFoldDB" id="A0A2V3ZTR7"/>
<dbReference type="InterPro" id="IPR001048">
    <property type="entry name" value="Asp/Glu/Uridylate_kinase"/>
</dbReference>
<dbReference type="PANTHER" id="PTHR30409:SF1">
    <property type="entry name" value="CARBAMATE KINASE-RELATED"/>
    <property type="match status" value="1"/>
</dbReference>
<organism evidence="7 8">
    <name type="scientific">Marinobacter vulgaris</name>
    <dbReference type="NCBI Taxonomy" id="1928331"/>
    <lineage>
        <taxon>Bacteria</taxon>
        <taxon>Pseudomonadati</taxon>
        <taxon>Pseudomonadota</taxon>
        <taxon>Gammaproteobacteria</taxon>
        <taxon>Pseudomonadales</taxon>
        <taxon>Marinobacteraceae</taxon>
        <taxon>Marinobacter</taxon>
    </lineage>
</organism>
<evidence type="ECO:0000259" key="6">
    <source>
        <dbReference type="Pfam" id="PF00696"/>
    </source>
</evidence>
<dbReference type="PRINTS" id="PR01469">
    <property type="entry name" value="CARBMTKINASE"/>
</dbReference>
<dbReference type="InterPro" id="IPR036393">
    <property type="entry name" value="AceGlu_kinase-like_sf"/>
</dbReference>
<evidence type="ECO:0000256" key="2">
    <source>
        <dbReference type="ARBA" id="ARBA00022679"/>
    </source>
</evidence>
<evidence type="ECO:0000256" key="3">
    <source>
        <dbReference type="ARBA" id="ARBA00022777"/>
    </source>
</evidence>
<dbReference type="NCBIfam" id="NF009008">
    <property type="entry name" value="PRK12354.1"/>
    <property type="match status" value="1"/>
</dbReference>
<dbReference type="Pfam" id="PF00696">
    <property type="entry name" value="AA_kinase"/>
    <property type="match status" value="1"/>
</dbReference>
<dbReference type="InterPro" id="IPR003964">
    <property type="entry name" value="Carb_kinase"/>
</dbReference>
<protein>
    <recommendedName>
        <fullName evidence="4 5">Carbamate kinase</fullName>
    </recommendedName>
</protein>
<dbReference type="CDD" id="cd04235">
    <property type="entry name" value="AAK_CK"/>
    <property type="match status" value="1"/>
</dbReference>
<keyword evidence="2 5" id="KW-0808">Transferase</keyword>
<dbReference type="RefSeq" id="WP_114611561.1">
    <property type="nucleotide sequence ID" value="NZ_QFWX01000001.1"/>
</dbReference>
<dbReference type="FunFam" id="3.40.1160.10:FF:000007">
    <property type="entry name" value="Carbamate kinase"/>
    <property type="match status" value="1"/>
</dbReference>
<dbReference type="OrthoDB" id="9766717at2"/>
<evidence type="ECO:0000313" key="8">
    <source>
        <dbReference type="Proteomes" id="UP000253987"/>
    </source>
</evidence>
<feature type="domain" description="Aspartate/glutamate/uridylate kinase" evidence="6">
    <location>
        <begin position="1"/>
        <end position="279"/>
    </location>
</feature>
<dbReference type="Proteomes" id="UP000253987">
    <property type="component" value="Unassembled WGS sequence"/>
</dbReference>
<keyword evidence="8" id="KW-1185">Reference proteome</keyword>
<dbReference type="GO" id="GO:0019546">
    <property type="term" value="P:L-arginine deiminase pathway"/>
    <property type="evidence" value="ECO:0007669"/>
    <property type="project" value="TreeGrafter"/>
</dbReference>
<reference evidence="8" key="1">
    <citation type="submission" date="2018-05" db="EMBL/GenBank/DDBJ databases">
        <authorList>
            <person name="Lu D."/>
        </authorList>
    </citation>
    <scope>NUCLEOTIDE SEQUENCE [LARGE SCALE GENOMIC DNA]</scope>
    <source>
        <strain evidence="8">F01</strain>
    </source>
</reference>
<evidence type="ECO:0000256" key="1">
    <source>
        <dbReference type="ARBA" id="ARBA00011066"/>
    </source>
</evidence>
<evidence type="ECO:0000313" key="7">
    <source>
        <dbReference type="EMBL" id="PXX93636.1"/>
    </source>
</evidence>